<dbReference type="GO" id="GO:0005576">
    <property type="term" value="C:extracellular region"/>
    <property type="evidence" value="ECO:0007669"/>
    <property type="project" value="InterPro"/>
</dbReference>
<dbReference type="SUPFAM" id="SSF49265">
    <property type="entry name" value="Fibronectin type III"/>
    <property type="match status" value="1"/>
</dbReference>
<dbReference type="Pfam" id="PF00095">
    <property type="entry name" value="WAP"/>
    <property type="match status" value="1"/>
</dbReference>
<dbReference type="Pfam" id="PF00041">
    <property type="entry name" value="fn3"/>
    <property type="match status" value="1"/>
</dbReference>
<feature type="domain" description="WAP" evidence="3">
    <location>
        <begin position="80"/>
        <end position="128"/>
    </location>
</feature>
<dbReference type="InterPro" id="IPR036645">
    <property type="entry name" value="Elafin-like_sf"/>
</dbReference>
<proteinExistence type="predicted"/>
<dbReference type="PANTHER" id="PTHR14131">
    <property type="entry name" value="ANOSMIN"/>
    <property type="match status" value="1"/>
</dbReference>
<feature type="region of interest" description="Disordered" evidence="1">
    <location>
        <begin position="227"/>
        <end position="250"/>
    </location>
</feature>
<dbReference type="GO" id="GO:0009986">
    <property type="term" value="C:cell surface"/>
    <property type="evidence" value="ECO:0007669"/>
    <property type="project" value="TreeGrafter"/>
</dbReference>
<dbReference type="PANTHER" id="PTHR14131:SF5">
    <property type="entry name" value="ANOSMIN-1"/>
    <property type="match status" value="1"/>
</dbReference>
<evidence type="ECO:0000313" key="5">
    <source>
        <dbReference type="RefSeq" id="XP_028043449.1"/>
    </source>
</evidence>
<organism evidence="4 5">
    <name type="scientific">Bombyx mandarina</name>
    <name type="common">Wild silk moth</name>
    <name type="synonym">Wild silkworm</name>
    <dbReference type="NCBI Taxonomy" id="7092"/>
    <lineage>
        <taxon>Eukaryota</taxon>
        <taxon>Metazoa</taxon>
        <taxon>Ecdysozoa</taxon>
        <taxon>Arthropoda</taxon>
        <taxon>Hexapoda</taxon>
        <taxon>Insecta</taxon>
        <taxon>Pterygota</taxon>
        <taxon>Neoptera</taxon>
        <taxon>Endopterygota</taxon>
        <taxon>Lepidoptera</taxon>
        <taxon>Glossata</taxon>
        <taxon>Ditrysia</taxon>
        <taxon>Bombycoidea</taxon>
        <taxon>Bombycidae</taxon>
        <taxon>Bombycinae</taxon>
        <taxon>Bombyx</taxon>
    </lineage>
</organism>
<dbReference type="AlphaFoldDB" id="A0A6J2KTD6"/>
<dbReference type="RefSeq" id="XP_028043449.1">
    <property type="nucleotide sequence ID" value="XM_028187648.1"/>
</dbReference>
<dbReference type="Gene3D" id="4.10.75.10">
    <property type="entry name" value="Elafin-like"/>
    <property type="match status" value="1"/>
</dbReference>
<dbReference type="PROSITE" id="PS51390">
    <property type="entry name" value="WAP"/>
    <property type="match status" value="1"/>
</dbReference>
<evidence type="ECO:0000256" key="1">
    <source>
        <dbReference type="SAM" id="MobiDB-lite"/>
    </source>
</evidence>
<dbReference type="InterPro" id="IPR008197">
    <property type="entry name" value="WAP_dom"/>
</dbReference>
<dbReference type="CTD" id="42865"/>
<dbReference type="SUPFAM" id="SSF57256">
    <property type="entry name" value="Elafin-like"/>
    <property type="match status" value="1"/>
</dbReference>
<dbReference type="PRINTS" id="PR00003">
    <property type="entry name" value="4DISULPHCORE"/>
</dbReference>
<dbReference type="SMART" id="SM00060">
    <property type="entry name" value="FN3"/>
    <property type="match status" value="2"/>
</dbReference>
<feature type="domain" description="Fibronectin type-III" evidence="2">
    <location>
        <begin position="249"/>
        <end position="356"/>
    </location>
</feature>
<dbReference type="InterPro" id="IPR013783">
    <property type="entry name" value="Ig-like_fold"/>
</dbReference>
<dbReference type="InterPro" id="IPR036116">
    <property type="entry name" value="FN3_sf"/>
</dbReference>
<evidence type="ECO:0000259" key="2">
    <source>
        <dbReference type="PROSITE" id="PS50853"/>
    </source>
</evidence>
<evidence type="ECO:0000259" key="3">
    <source>
        <dbReference type="PROSITE" id="PS51390"/>
    </source>
</evidence>
<reference evidence="5" key="1">
    <citation type="submission" date="2025-08" db="UniProtKB">
        <authorList>
            <consortium name="RefSeq"/>
        </authorList>
    </citation>
    <scope>IDENTIFICATION</scope>
    <source>
        <tissue evidence="5">Silk gland</tissue>
    </source>
</reference>
<sequence>MNAKCARNKTCLCLMKMSSKMLMRLLTVMVVASLVPAIQARARRYSRMQPNALSKTRCDLMCFDRDKETKGTCRSQCRNQEHKPGTCPVSDTPKWEAACVQACNSDSQCDGTQRCCHHGCGSTCSEPLDLLTLPGLPAVPTMEEPKEKRRAVVLRWSDGVGDTARAVPGRVLYLLEEQHHLGPKYEQSRLGDWNLMLRTNRTKVSPRNLLKPGRWYRFRVAAISASGTRGFSDPSPPFTPRRGPRPPPMPKKLRVRPMRMDNGTMTVRLEWKEPRSDLPVMRYKVFWSRRVRGLGGELDSVLVNHQTVSKDQNHIEIKDLQPNSMYFLQVQTISQFGLGKLRSDKASVFYNTTGSVGNDSVPESLVRRDRYIKGLKLNKIVWNNQRLKARISWESVPSGNSGGRSQERYYVHWKTIKCNKTDKPMKDLAATTAQSTFELYELDYHCSYKVNVNRSWKNKIPESELVITIPRCQYFKRKVNVTAITCDS</sequence>
<dbReference type="CDD" id="cd00063">
    <property type="entry name" value="FN3"/>
    <property type="match status" value="1"/>
</dbReference>
<name>A0A6J2KTD6_BOMMA</name>
<protein>
    <submittedName>
        <fullName evidence="5">Anosmin-1 isoform X1</fullName>
    </submittedName>
</protein>
<dbReference type="KEGG" id="bman:114252950"/>
<keyword evidence="4" id="KW-1185">Reference proteome</keyword>
<accession>A0A6J2KTD6</accession>
<dbReference type="Gene3D" id="2.60.40.10">
    <property type="entry name" value="Immunoglobulins"/>
    <property type="match status" value="2"/>
</dbReference>
<dbReference type="CDD" id="cd00199">
    <property type="entry name" value="WAP"/>
    <property type="match status" value="1"/>
</dbReference>
<dbReference type="PROSITE" id="PS50853">
    <property type="entry name" value="FN3"/>
    <property type="match status" value="1"/>
</dbReference>
<dbReference type="OrthoDB" id="9985779at2759"/>
<dbReference type="GO" id="GO:0030182">
    <property type="term" value="P:neuron differentiation"/>
    <property type="evidence" value="ECO:0007669"/>
    <property type="project" value="TreeGrafter"/>
</dbReference>
<dbReference type="Proteomes" id="UP000504629">
    <property type="component" value="Unplaced"/>
</dbReference>
<dbReference type="InterPro" id="IPR042447">
    <property type="entry name" value="Anosmin-1"/>
</dbReference>
<dbReference type="GeneID" id="114252950"/>
<dbReference type="InterPro" id="IPR003961">
    <property type="entry name" value="FN3_dom"/>
</dbReference>
<gene>
    <name evidence="5" type="primary">LOC114252950</name>
</gene>
<dbReference type="GO" id="GO:0030414">
    <property type="term" value="F:peptidase inhibitor activity"/>
    <property type="evidence" value="ECO:0007669"/>
    <property type="project" value="InterPro"/>
</dbReference>
<feature type="compositionally biased region" description="Pro residues" evidence="1">
    <location>
        <begin position="234"/>
        <end position="250"/>
    </location>
</feature>
<dbReference type="SMART" id="SM00217">
    <property type="entry name" value="WAP"/>
    <property type="match status" value="1"/>
</dbReference>
<evidence type="ECO:0000313" key="4">
    <source>
        <dbReference type="Proteomes" id="UP000504629"/>
    </source>
</evidence>